<dbReference type="NCBIfam" id="NF004749">
    <property type="entry name" value="PRK06080.1-1"/>
    <property type="match status" value="1"/>
</dbReference>
<organism evidence="10 11">
    <name type="scientific">Sediminibacillus halophilus</name>
    <dbReference type="NCBI Taxonomy" id="482461"/>
    <lineage>
        <taxon>Bacteria</taxon>
        <taxon>Bacillati</taxon>
        <taxon>Bacillota</taxon>
        <taxon>Bacilli</taxon>
        <taxon>Bacillales</taxon>
        <taxon>Bacillaceae</taxon>
        <taxon>Sediminibacillus</taxon>
    </lineage>
</organism>
<evidence type="ECO:0000256" key="9">
    <source>
        <dbReference type="NCBIfam" id="TIGR00751"/>
    </source>
</evidence>
<keyword evidence="7 8" id="KW-0472">Membrane</keyword>
<dbReference type="CDD" id="cd13962">
    <property type="entry name" value="PT_UbiA_UBIAD1"/>
    <property type="match status" value="1"/>
</dbReference>
<accession>A0A1G9QPG0</accession>
<evidence type="ECO:0000256" key="1">
    <source>
        <dbReference type="ARBA" id="ARBA00004141"/>
    </source>
</evidence>
<keyword evidence="11" id="KW-1185">Reference proteome</keyword>
<dbReference type="EC" id="2.5.1.74" evidence="8 9"/>
<comment type="pathway">
    <text evidence="8">Quinol/quinone metabolism; menaquinone biosynthesis; menaquinol from 1,4-dihydroxy-2-naphthoate: step 1/2.</text>
</comment>
<comment type="similarity">
    <text evidence="8">Belongs to the MenA family. Type 1 subfamily.</text>
</comment>
<keyword evidence="6 8" id="KW-1133">Transmembrane helix</keyword>
<evidence type="ECO:0000313" key="11">
    <source>
        <dbReference type="Proteomes" id="UP000182347"/>
    </source>
</evidence>
<feature type="transmembrane region" description="Helical" evidence="8">
    <location>
        <begin position="129"/>
        <end position="145"/>
    </location>
</feature>
<dbReference type="HAMAP" id="MF_01937">
    <property type="entry name" value="MenA_1"/>
    <property type="match status" value="1"/>
</dbReference>
<dbReference type="EMBL" id="FNHF01000002">
    <property type="protein sequence ID" value="SDM12894.1"/>
    <property type="molecule type" value="Genomic_DNA"/>
</dbReference>
<evidence type="ECO:0000256" key="4">
    <source>
        <dbReference type="ARBA" id="ARBA00022679"/>
    </source>
</evidence>
<gene>
    <name evidence="8" type="primary">menA</name>
    <name evidence="10" type="ORF">SAMN05216244_1602</name>
</gene>
<proteinExistence type="inferred from homology"/>
<dbReference type="GO" id="GO:0042371">
    <property type="term" value="P:vitamin K biosynthetic process"/>
    <property type="evidence" value="ECO:0007669"/>
    <property type="project" value="TreeGrafter"/>
</dbReference>
<feature type="transmembrane region" description="Helical" evidence="8">
    <location>
        <begin position="228"/>
        <end position="249"/>
    </location>
</feature>
<dbReference type="RefSeq" id="WP_074598343.1">
    <property type="nucleotide sequence ID" value="NZ_FNHF01000002.1"/>
</dbReference>
<dbReference type="InterPro" id="IPR004657">
    <property type="entry name" value="MenA"/>
</dbReference>
<dbReference type="InterPro" id="IPR000537">
    <property type="entry name" value="UbiA_prenyltransferase"/>
</dbReference>
<evidence type="ECO:0000313" key="10">
    <source>
        <dbReference type="EMBL" id="SDM12894.1"/>
    </source>
</evidence>
<dbReference type="PIRSF" id="PIRSF005355">
    <property type="entry name" value="UBIAD1"/>
    <property type="match status" value="1"/>
</dbReference>
<name>A0A1G9QPG0_9BACI</name>
<dbReference type="PANTHER" id="PTHR13929:SF0">
    <property type="entry name" value="UBIA PRENYLTRANSFERASE DOMAIN-CONTAINING PROTEIN 1"/>
    <property type="match status" value="1"/>
</dbReference>
<dbReference type="Gene3D" id="1.10.357.140">
    <property type="entry name" value="UbiA prenyltransferase"/>
    <property type="match status" value="1"/>
</dbReference>
<sequence length="315" mass="34531">MQSLDKNAVSSALNEKAGFQVWWRLLRPHTLTASFVPVFVGTMAALLDASVNFWLFAAMLLASMLIQAATNMFNEYYDFVRGLDNEKSVGIGGTIVRDGVAPQTVLRLALSFFAVAILLGVYICLESSWWIAAIGILSMLCGYLYTGGPYPIAYTPFGELIAGFFMGTVIIGISYFIQTMEVTGSVVWISIPVAIFIGTIMLSNNIRDLEGDKENGRKTIAILIGRKNAVILLASLFIISYLLMAVYVFTGILPIWSFITLLGTKKAVSAVKGFKGKTVNLEMMPAMKATAQTNTFFGLLLGLSLLIEYFIPFHF</sequence>
<dbReference type="GO" id="GO:0009234">
    <property type="term" value="P:menaquinone biosynthetic process"/>
    <property type="evidence" value="ECO:0007669"/>
    <property type="project" value="UniProtKB-UniRule"/>
</dbReference>
<dbReference type="GO" id="GO:0046428">
    <property type="term" value="F:1,4-dihydroxy-2-naphthoate polyprenyltransferase activity"/>
    <property type="evidence" value="ECO:0007669"/>
    <property type="project" value="UniProtKB-UniRule"/>
</dbReference>
<evidence type="ECO:0000256" key="7">
    <source>
        <dbReference type="ARBA" id="ARBA00023136"/>
    </source>
</evidence>
<comment type="subcellular location">
    <subcellularLocation>
        <location evidence="8">Cell membrane</location>
        <topology evidence="8">Multi-pass membrane protein</topology>
    </subcellularLocation>
    <subcellularLocation>
        <location evidence="1">Membrane</location>
        <topology evidence="1">Multi-pass membrane protein</topology>
    </subcellularLocation>
</comment>
<evidence type="ECO:0000256" key="3">
    <source>
        <dbReference type="ARBA" id="ARBA00022475"/>
    </source>
</evidence>
<dbReference type="PANTHER" id="PTHR13929">
    <property type="entry name" value="1,4-DIHYDROXY-2-NAPHTHOATE OCTAPRENYLTRANSFERASE"/>
    <property type="match status" value="1"/>
</dbReference>
<feature type="transmembrane region" description="Helical" evidence="8">
    <location>
        <begin position="295"/>
        <end position="313"/>
    </location>
</feature>
<dbReference type="STRING" id="482461.SAMN05216244_1602"/>
<comment type="catalytic activity">
    <reaction evidence="8">
        <text>an all-trans-polyprenyl diphosphate + 1,4-dihydroxy-2-naphthoate + H(+) = a 2-demethylmenaquinol + CO2 + diphosphate</text>
        <dbReference type="Rhea" id="RHEA:26478"/>
        <dbReference type="Rhea" id="RHEA-COMP:9563"/>
        <dbReference type="Rhea" id="RHEA-COMP:9564"/>
        <dbReference type="ChEBI" id="CHEBI:11173"/>
        <dbReference type="ChEBI" id="CHEBI:15378"/>
        <dbReference type="ChEBI" id="CHEBI:16526"/>
        <dbReference type="ChEBI" id="CHEBI:33019"/>
        <dbReference type="ChEBI" id="CHEBI:55437"/>
        <dbReference type="ChEBI" id="CHEBI:58914"/>
        <dbReference type="EC" id="2.5.1.74"/>
    </reaction>
</comment>
<protein>
    <recommendedName>
        <fullName evidence="8 9">1,4-dihydroxy-2-naphthoate octaprenyltransferase</fullName>
        <shortName evidence="8">DHNA-octaprenyltransferase</shortName>
        <ecNumber evidence="8 9">2.5.1.74</ecNumber>
    </recommendedName>
</protein>
<comment type="function">
    <text evidence="8">Conversion of 1,4-dihydroxy-2-naphthoate (DHNA) to demethylmenaquinone (DMK).</text>
</comment>
<dbReference type="GO" id="GO:0005886">
    <property type="term" value="C:plasma membrane"/>
    <property type="evidence" value="ECO:0007669"/>
    <property type="project" value="UniProtKB-SubCell"/>
</dbReference>
<evidence type="ECO:0000256" key="6">
    <source>
        <dbReference type="ARBA" id="ARBA00022989"/>
    </source>
</evidence>
<dbReference type="Gene3D" id="1.20.120.1780">
    <property type="entry name" value="UbiA prenyltransferase"/>
    <property type="match status" value="1"/>
</dbReference>
<dbReference type="Proteomes" id="UP000182347">
    <property type="component" value="Unassembled WGS sequence"/>
</dbReference>
<dbReference type="OrthoDB" id="9767568at2"/>
<dbReference type="InterPro" id="IPR026046">
    <property type="entry name" value="UBIAD1"/>
</dbReference>
<feature type="transmembrane region" description="Helical" evidence="8">
    <location>
        <begin position="105"/>
        <end position="123"/>
    </location>
</feature>
<keyword evidence="4 8" id="KW-0808">Transferase</keyword>
<keyword evidence="5 8" id="KW-0812">Transmembrane</keyword>
<dbReference type="AlphaFoldDB" id="A0A1G9QPG0"/>
<dbReference type="InterPro" id="IPR044878">
    <property type="entry name" value="UbiA_sf"/>
</dbReference>
<evidence type="ECO:0000256" key="8">
    <source>
        <dbReference type="HAMAP-Rule" id="MF_01937"/>
    </source>
</evidence>
<keyword evidence="3 8" id="KW-1003">Cell membrane</keyword>
<dbReference type="Pfam" id="PF01040">
    <property type="entry name" value="UbiA"/>
    <property type="match status" value="1"/>
</dbReference>
<feature type="transmembrane region" description="Helical" evidence="8">
    <location>
        <begin position="157"/>
        <end position="177"/>
    </location>
</feature>
<evidence type="ECO:0000256" key="2">
    <source>
        <dbReference type="ARBA" id="ARBA00022428"/>
    </source>
</evidence>
<dbReference type="FunFam" id="1.10.357.140:FF:000007">
    <property type="entry name" value="1,4-dihydroxy-2-naphthoate octaprenyltransferase"/>
    <property type="match status" value="1"/>
</dbReference>
<feature type="transmembrane region" description="Helical" evidence="8">
    <location>
        <begin position="53"/>
        <end position="73"/>
    </location>
</feature>
<dbReference type="UniPathway" id="UPA00079">
    <property type="reaction ID" value="UER00168"/>
</dbReference>
<reference evidence="11" key="1">
    <citation type="submission" date="2016-10" db="EMBL/GenBank/DDBJ databases">
        <authorList>
            <person name="Varghese N."/>
            <person name="Submissions S."/>
        </authorList>
    </citation>
    <scope>NUCLEOTIDE SEQUENCE [LARGE SCALE GENOMIC DNA]</scope>
    <source>
        <strain evidence="11">CGMCC 1.6199</strain>
    </source>
</reference>
<dbReference type="NCBIfam" id="TIGR00751">
    <property type="entry name" value="menA"/>
    <property type="match status" value="1"/>
</dbReference>
<keyword evidence="2 8" id="KW-0474">Menaquinone biosynthesis</keyword>
<evidence type="ECO:0000256" key="5">
    <source>
        <dbReference type="ARBA" id="ARBA00022692"/>
    </source>
</evidence>
<feature type="transmembrane region" description="Helical" evidence="8">
    <location>
        <begin position="189"/>
        <end position="207"/>
    </location>
</feature>